<accession>A0AAE2CB99</accession>
<proteinExistence type="predicted"/>
<reference evidence="1" key="2">
    <citation type="journal article" date="2024" name="Plant">
        <title>Genomic evolution and insights into agronomic trait innovations of Sesamum species.</title>
        <authorList>
            <person name="Miao H."/>
            <person name="Wang L."/>
            <person name="Qu L."/>
            <person name="Liu H."/>
            <person name="Sun Y."/>
            <person name="Le M."/>
            <person name="Wang Q."/>
            <person name="Wei S."/>
            <person name="Zheng Y."/>
            <person name="Lin W."/>
            <person name="Duan Y."/>
            <person name="Cao H."/>
            <person name="Xiong S."/>
            <person name="Wang X."/>
            <person name="Wei L."/>
            <person name="Li C."/>
            <person name="Ma Q."/>
            <person name="Ju M."/>
            <person name="Zhao R."/>
            <person name="Li G."/>
            <person name="Mu C."/>
            <person name="Tian Q."/>
            <person name="Mei H."/>
            <person name="Zhang T."/>
            <person name="Gao T."/>
            <person name="Zhang H."/>
        </authorList>
    </citation>
    <scope>NUCLEOTIDE SEQUENCE</scope>
    <source>
        <strain evidence="1">3651</strain>
    </source>
</reference>
<comment type="caution">
    <text evidence="1">The sequence shown here is derived from an EMBL/GenBank/DDBJ whole genome shotgun (WGS) entry which is preliminary data.</text>
</comment>
<gene>
    <name evidence="1" type="ORF">Salat_2671400</name>
</gene>
<dbReference type="EMBL" id="JACGWO010000011">
    <property type="protein sequence ID" value="KAK4415640.1"/>
    <property type="molecule type" value="Genomic_DNA"/>
</dbReference>
<dbReference type="AlphaFoldDB" id="A0AAE2CB99"/>
<protein>
    <submittedName>
        <fullName evidence="1">Uncharacterized protein</fullName>
    </submittedName>
</protein>
<organism evidence="1 2">
    <name type="scientific">Sesamum alatum</name>
    <dbReference type="NCBI Taxonomy" id="300844"/>
    <lineage>
        <taxon>Eukaryota</taxon>
        <taxon>Viridiplantae</taxon>
        <taxon>Streptophyta</taxon>
        <taxon>Embryophyta</taxon>
        <taxon>Tracheophyta</taxon>
        <taxon>Spermatophyta</taxon>
        <taxon>Magnoliopsida</taxon>
        <taxon>eudicotyledons</taxon>
        <taxon>Gunneridae</taxon>
        <taxon>Pentapetalae</taxon>
        <taxon>asterids</taxon>
        <taxon>lamiids</taxon>
        <taxon>Lamiales</taxon>
        <taxon>Pedaliaceae</taxon>
        <taxon>Sesamum</taxon>
    </lineage>
</organism>
<sequence length="248" mass="26379">MRVFFSTSSSSLLPYLLFRSPSSVPSSSVKRLSFLLHESIGVTVVVLGRSSSMFSAASGTILVHVDIGGGSLTLPSRTSSIGFSGIWRRFAVGWGPALSGVDKGKEVLGVAPDRPSRGFSIDEEIYSFDRGLPSAPLAADAGALRRADVLQGLPTVVPPDCDFGFGQGLLSQNAGHEVKGSLSAPRLEEGGQEGHDYPNKLLFENEAVAPNMIVEKARSLGDVAARKHDGAVVTERARQDFHGIRRME</sequence>
<name>A0AAE2CB99_9LAMI</name>
<reference evidence="1" key="1">
    <citation type="submission" date="2020-06" db="EMBL/GenBank/DDBJ databases">
        <authorList>
            <person name="Li T."/>
            <person name="Hu X."/>
            <person name="Zhang T."/>
            <person name="Song X."/>
            <person name="Zhang H."/>
            <person name="Dai N."/>
            <person name="Sheng W."/>
            <person name="Hou X."/>
            <person name="Wei L."/>
        </authorList>
    </citation>
    <scope>NUCLEOTIDE SEQUENCE</scope>
    <source>
        <strain evidence="1">3651</strain>
        <tissue evidence="1">Leaf</tissue>
    </source>
</reference>
<evidence type="ECO:0000313" key="1">
    <source>
        <dbReference type="EMBL" id="KAK4415640.1"/>
    </source>
</evidence>
<evidence type="ECO:0000313" key="2">
    <source>
        <dbReference type="Proteomes" id="UP001293254"/>
    </source>
</evidence>
<dbReference type="Proteomes" id="UP001293254">
    <property type="component" value="Unassembled WGS sequence"/>
</dbReference>
<keyword evidence="2" id="KW-1185">Reference proteome</keyword>